<proteinExistence type="predicted"/>
<dbReference type="AlphaFoldDB" id="A0A3S5YP86"/>
<comment type="caution">
    <text evidence="1">The sequence shown here is derived from an EMBL/GenBank/DDBJ whole genome shotgun (WGS) entry which is preliminary data.</text>
</comment>
<protein>
    <submittedName>
        <fullName evidence="1">Uncharacterized protein</fullName>
    </submittedName>
</protein>
<name>A0A3S5YP86_SALER</name>
<evidence type="ECO:0000313" key="1">
    <source>
        <dbReference type="EMBL" id="OLW03880.1"/>
    </source>
</evidence>
<dbReference type="Proteomes" id="UP000868500">
    <property type="component" value="Unassembled WGS sequence"/>
</dbReference>
<dbReference type="EMBL" id="AWRC01000006">
    <property type="protein sequence ID" value="OLW03880.1"/>
    <property type="molecule type" value="Genomic_DNA"/>
</dbReference>
<organism evidence="1">
    <name type="scientific">Salmonella enterica subsp. arizonae serovar 18:z4,z23:- str. CVM N26626</name>
    <dbReference type="NCBI Taxonomy" id="1395119"/>
    <lineage>
        <taxon>Bacteria</taxon>
        <taxon>Pseudomonadati</taxon>
        <taxon>Pseudomonadota</taxon>
        <taxon>Gammaproteobacteria</taxon>
        <taxon>Enterobacterales</taxon>
        <taxon>Enterobacteriaceae</taxon>
        <taxon>Salmonella</taxon>
    </lineage>
</organism>
<gene>
    <name evidence="1" type="ORF">P298_07815</name>
</gene>
<reference evidence="1" key="1">
    <citation type="submission" date="2013-09" db="EMBL/GenBank/DDBJ databases">
        <title>Salmonella enterica subsp. IIIa serovar 18:z4:z23:-.</title>
        <authorList>
            <person name="Chen Y."/>
            <person name="Li C."/>
            <person name="Mcdermott P."/>
            <person name="Zhao S."/>
        </authorList>
    </citation>
    <scope>NUCLEOTIDE SEQUENCE [LARGE SCALE GENOMIC DNA]</scope>
    <source>
        <strain evidence="1">N26626</strain>
    </source>
</reference>
<sequence length="51" mass="5503">MGLLMPDCEINQQPCGNMHIIHNAQRSGIHLGGAVVPHKVANAGRHHAKKD</sequence>
<accession>A0A3S5YP86</accession>